<feature type="active site" evidence="4">
    <location>
        <position position="43"/>
    </location>
</feature>
<dbReference type="Pfam" id="PF01339">
    <property type="entry name" value="CheB_methylest"/>
    <property type="match status" value="1"/>
</dbReference>
<protein>
    <recommendedName>
        <fullName evidence="2">protein-glutamate methylesterase</fullName>
        <ecNumber evidence="2">3.1.1.61</ecNumber>
    </recommendedName>
</protein>
<dbReference type="Proteomes" id="UP001431235">
    <property type="component" value="Unassembled WGS sequence"/>
</dbReference>
<dbReference type="Gene3D" id="3.40.50.180">
    <property type="entry name" value="Methylesterase CheB, C-terminal domain"/>
    <property type="match status" value="1"/>
</dbReference>
<dbReference type="InterPro" id="IPR035909">
    <property type="entry name" value="CheB_C"/>
</dbReference>
<accession>A0ABT0SHH6</accession>
<feature type="domain" description="CheB-type methylesterase" evidence="5">
    <location>
        <begin position="6"/>
        <end position="192"/>
    </location>
</feature>
<dbReference type="PANTHER" id="PTHR42872:SF6">
    <property type="entry name" value="PROTEIN-GLUTAMATE METHYLESTERASE_PROTEIN-GLUTAMINE GLUTAMINASE"/>
    <property type="match status" value="1"/>
</dbReference>
<dbReference type="EMBL" id="JAIKTS010000002">
    <property type="protein sequence ID" value="MCL7714767.1"/>
    <property type="molecule type" value="Genomic_DNA"/>
</dbReference>
<feature type="active site" evidence="4">
    <location>
        <position position="136"/>
    </location>
</feature>
<proteinExistence type="predicted"/>
<evidence type="ECO:0000313" key="7">
    <source>
        <dbReference type="Proteomes" id="UP001431235"/>
    </source>
</evidence>
<gene>
    <name evidence="6" type="ORF">K5L01_08935</name>
</gene>
<feature type="active site" evidence="4">
    <location>
        <position position="16"/>
    </location>
</feature>
<dbReference type="PROSITE" id="PS50122">
    <property type="entry name" value="CHEB"/>
    <property type="match status" value="1"/>
</dbReference>
<keyword evidence="1 4" id="KW-0378">Hydrolase</keyword>
<evidence type="ECO:0000256" key="3">
    <source>
        <dbReference type="ARBA" id="ARBA00048267"/>
    </source>
</evidence>
<keyword evidence="7" id="KW-1185">Reference proteome</keyword>
<sequence>MSGTPPPPRAVVVGCSAGGLAALQQLLGGLARPLPAPMVVVCHSGSEDMRLFCELLAARSGLPVGEAEERCVPQPGHVYVAPSGYHLLFERDRRFALSVDPRVAFSRPSVDVLFESAAEAWHDRLLAVLLTGANADGAQGCRRIRAAGGRVIVEDPRTAQAPAMPAATLELAGADHCLPLADIPALLESLCP</sequence>
<evidence type="ECO:0000259" key="5">
    <source>
        <dbReference type="PROSITE" id="PS50122"/>
    </source>
</evidence>
<evidence type="ECO:0000256" key="1">
    <source>
        <dbReference type="ARBA" id="ARBA00022801"/>
    </source>
</evidence>
<name>A0ABT0SHH6_9GAMM</name>
<dbReference type="EC" id="3.1.1.61" evidence="2"/>
<dbReference type="CDD" id="cd16433">
    <property type="entry name" value="CheB"/>
    <property type="match status" value="1"/>
</dbReference>
<dbReference type="SUPFAM" id="SSF52738">
    <property type="entry name" value="Methylesterase CheB, C-terminal domain"/>
    <property type="match status" value="1"/>
</dbReference>
<organism evidence="6 7">
    <name type="scientific">Stenotrophomonas mori</name>
    <dbReference type="NCBI Taxonomy" id="2871096"/>
    <lineage>
        <taxon>Bacteria</taxon>
        <taxon>Pseudomonadati</taxon>
        <taxon>Pseudomonadota</taxon>
        <taxon>Gammaproteobacteria</taxon>
        <taxon>Lysobacterales</taxon>
        <taxon>Lysobacteraceae</taxon>
        <taxon>Stenotrophomonas</taxon>
    </lineage>
</organism>
<dbReference type="InterPro" id="IPR000673">
    <property type="entry name" value="Sig_transdc_resp-reg_Me-estase"/>
</dbReference>
<comment type="catalytic activity">
    <reaction evidence="3">
        <text>[protein]-L-glutamate 5-O-methyl ester + H2O = L-glutamyl-[protein] + methanol + H(+)</text>
        <dbReference type="Rhea" id="RHEA:23236"/>
        <dbReference type="Rhea" id="RHEA-COMP:10208"/>
        <dbReference type="Rhea" id="RHEA-COMP:10311"/>
        <dbReference type="ChEBI" id="CHEBI:15377"/>
        <dbReference type="ChEBI" id="CHEBI:15378"/>
        <dbReference type="ChEBI" id="CHEBI:17790"/>
        <dbReference type="ChEBI" id="CHEBI:29973"/>
        <dbReference type="ChEBI" id="CHEBI:82795"/>
        <dbReference type="EC" id="3.1.1.61"/>
    </reaction>
</comment>
<keyword evidence="4" id="KW-0145">Chemotaxis</keyword>
<dbReference type="PANTHER" id="PTHR42872">
    <property type="entry name" value="PROTEIN-GLUTAMATE METHYLESTERASE/PROTEIN-GLUTAMINE GLUTAMINASE"/>
    <property type="match status" value="1"/>
</dbReference>
<evidence type="ECO:0000256" key="2">
    <source>
        <dbReference type="ARBA" id="ARBA00039140"/>
    </source>
</evidence>
<dbReference type="RefSeq" id="WP_250064025.1">
    <property type="nucleotide sequence ID" value="NZ_JAIKTS010000002.1"/>
</dbReference>
<evidence type="ECO:0000256" key="4">
    <source>
        <dbReference type="PROSITE-ProRule" id="PRU00050"/>
    </source>
</evidence>
<comment type="caution">
    <text evidence="6">The sequence shown here is derived from an EMBL/GenBank/DDBJ whole genome shotgun (WGS) entry which is preliminary data.</text>
</comment>
<reference evidence="6 7" key="1">
    <citation type="submission" date="2021-08" db="EMBL/GenBank/DDBJ databases">
        <title>Novel members of of the genus Stenotrophomonas from differernt environment.</title>
        <authorList>
            <person name="Deng Y."/>
        </authorList>
    </citation>
    <scope>NUCLEOTIDE SEQUENCE [LARGE SCALE GENOMIC DNA]</scope>
    <source>
        <strain evidence="6 7">CPCC 101365</strain>
    </source>
</reference>
<evidence type="ECO:0000313" key="6">
    <source>
        <dbReference type="EMBL" id="MCL7714767.1"/>
    </source>
</evidence>